<dbReference type="EMBL" id="QSHZ01000017">
    <property type="protein sequence ID" value="RHC55010.1"/>
    <property type="molecule type" value="Genomic_DNA"/>
</dbReference>
<organism evidence="1 2">
    <name type="scientific">Enterocloster bolteae</name>
    <dbReference type="NCBI Taxonomy" id="208479"/>
    <lineage>
        <taxon>Bacteria</taxon>
        <taxon>Bacillati</taxon>
        <taxon>Bacillota</taxon>
        <taxon>Clostridia</taxon>
        <taxon>Lachnospirales</taxon>
        <taxon>Lachnospiraceae</taxon>
        <taxon>Enterocloster</taxon>
    </lineage>
</organism>
<comment type="caution">
    <text evidence="1">The sequence shown here is derived from an EMBL/GenBank/DDBJ whole genome shotgun (WGS) entry which is preliminary data.</text>
</comment>
<dbReference type="KEGG" id="cbol:CGC65_08030"/>
<evidence type="ECO:0000313" key="1">
    <source>
        <dbReference type="EMBL" id="RHC55010.1"/>
    </source>
</evidence>
<evidence type="ECO:0000313" key="2">
    <source>
        <dbReference type="Proteomes" id="UP000283975"/>
    </source>
</evidence>
<evidence type="ECO:0008006" key="3">
    <source>
        <dbReference type="Google" id="ProtNLM"/>
    </source>
</evidence>
<reference evidence="1 2" key="1">
    <citation type="submission" date="2018-08" db="EMBL/GenBank/DDBJ databases">
        <title>A genome reference for cultivated species of the human gut microbiota.</title>
        <authorList>
            <person name="Zou Y."/>
            <person name="Xue W."/>
            <person name="Luo G."/>
        </authorList>
    </citation>
    <scope>NUCLEOTIDE SEQUENCE [LARGE SCALE GENOMIC DNA]</scope>
    <source>
        <strain evidence="1 2">AM35-14</strain>
    </source>
</reference>
<sequence length="123" mass="12794">MKKSSFAAMISGTVSGVLFALGMCMALIPEWGAFKPGLALGSAGLALALITVLIWRRMEHKEPVRFSGKVILSIVIGIAGAMAFGVGMCFSMIWGKMTAGIVIGLAGIVILLCLIPLAIGIKE</sequence>
<accession>A0A414ATW4</accession>
<gene>
    <name evidence="1" type="ORF">DW839_16605</name>
</gene>
<protein>
    <recommendedName>
        <fullName evidence="3">Major facilitator superfamily (MFS) profile domain-containing protein</fullName>
    </recommendedName>
</protein>
<dbReference type="Proteomes" id="UP000283975">
    <property type="component" value="Unassembled WGS sequence"/>
</dbReference>
<name>A0A414ATW4_9FIRM</name>
<dbReference type="AlphaFoldDB" id="A0A414ATW4"/>
<dbReference type="RefSeq" id="WP_002569917.1">
    <property type="nucleotide sequence ID" value="NZ_CABKUK010000002.1"/>
</dbReference>
<proteinExistence type="predicted"/>